<dbReference type="Gene3D" id="3.30.70.1430">
    <property type="entry name" value="Multidrug efflux transporter AcrB pore domain"/>
    <property type="match status" value="2"/>
</dbReference>
<reference evidence="10" key="1">
    <citation type="journal article" date="2004" name="Int. J. Syst. Evol. Microbiol.">
        <title>Kaistella koreensis gen. nov., sp. nov., a novel member of the Chryseobacterium-Bergeyella-Riemerella branch.</title>
        <authorList>
            <person name="Kim M.K."/>
            <person name="Im W.T."/>
            <person name="Shin Y.K."/>
            <person name="Lim J.H."/>
            <person name="Kim S.H."/>
            <person name="Lee B.C."/>
            <person name="Park M.Y."/>
            <person name="Lee K.Y."/>
            <person name="Lee S.T."/>
        </authorList>
    </citation>
    <scope>NUCLEOTIDE SEQUENCE [LARGE SCALE GENOMIC DNA]</scope>
    <source>
        <strain evidence="10">CCUG 49689</strain>
    </source>
</reference>
<keyword evidence="4" id="KW-0813">Transport</keyword>
<dbReference type="Gene3D" id="1.20.1600.10">
    <property type="entry name" value="Outer membrane efflux proteins (OEP)"/>
    <property type="match status" value="1"/>
</dbReference>
<dbReference type="InterPro" id="IPR003423">
    <property type="entry name" value="OMP_efflux"/>
</dbReference>
<comment type="similarity">
    <text evidence="2">Belongs to the outer membrane factor (OMF) (TC 1.B.17) family.</text>
</comment>
<dbReference type="PRINTS" id="PR00702">
    <property type="entry name" value="ACRIFLAVINRP"/>
</dbReference>
<dbReference type="SUPFAM" id="SSF56954">
    <property type="entry name" value="Outer membrane efflux proteins (OEP)"/>
    <property type="match status" value="1"/>
</dbReference>
<dbReference type="Gene3D" id="3.30.70.1320">
    <property type="entry name" value="Multidrug efflux transporter AcrB pore domain like"/>
    <property type="match status" value="1"/>
</dbReference>
<feature type="transmembrane region" description="Helical" evidence="9">
    <location>
        <begin position="537"/>
        <end position="556"/>
    </location>
</feature>
<dbReference type="OrthoDB" id="9758757at2"/>
<dbReference type="SUPFAM" id="SSF82693">
    <property type="entry name" value="Multidrug efflux transporter AcrB pore domain, PN1, PN2, PC1 and PC2 subdomains"/>
    <property type="match status" value="3"/>
</dbReference>
<evidence type="ECO:0000256" key="3">
    <source>
        <dbReference type="ARBA" id="ARBA00010942"/>
    </source>
</evidence>
<dbReference type="Gene3D" id="1.20.1640.10">
    <property type="entry name" value="Multidrug efflux transporter AcrB transmembrane domain"/>
    <property type="match status" value="2"/>
</dbReference>
<dbReference type="EMBL" id="LFNG01000009">
    <property type="protein sequence ID" value="KMQ71249.1"/>
    <property type="molecule type" value="Genomic_DNA"/>
</dbReference>
<evidence type="ECO:0000256" key="4">
    <source>
        <dbReference type="ARBA" id="ARBA00022448"/>
    </source>
</evidence>
<feature type="transmembrane region" description="Helical" evidence="9">
    <location>
        <begin position="970"/>
        <end position="991"/>
    </location>
</feature>
<dbReference type="InterPro" id="IPR001036">
    <property type="entry name" value="Acrflvin-R"/>
</dbReference>
<evidence type="ECO:0000256" key="2">
    <source>
        <dbReference type="ARBA" id="ARBA00007613"/>
    </source>
</evidence>
<feature type="transmembrane region" description="Helical" evidence="9">
    <location>
        <begin position="479"/>
        <end position="502"/>
    </location>
</feature>
<evidence type="ECO:0000256" key="9">
    <source>
        <dbReference type="SAM" id="Phobius"/>
    </source>
</evidence>
<accession>A0A0J7IZL0</accession>
<sequence length="1465" mass="161707">MLNNIIEFSIKNKLVVGIFTIALIIWGVMSLRTLPIDAVPDITNNQVQVITLSPSLATQEIEQFISYPIEQTMSTIPEIQEVRSISRFGLSVVTIIFHDDIDIYWARQQVSERLPEAKSSIPAGLGNPEMAPVSTGLGEIYQYTVHAKPGFEDKYDATKLRTIQDWIIRKQLLGTPGIAEVNSFGGFLKQYEIALNINQLRSYNLSISDVFTALEKNNQNTGGSYIDKKPNAYFIRSEGLITSLADIERIVVKNSENGLPITIRDVAKVQFGTATRYGALTRNDKEAVGGIVLLLKGSNASEVVGRVKEKIDQIRKTLPEGVEIEPFLDRSEFVDRAMSTVQKNLVEGALIVILVLVLFLGNIRSGLIVASVIPLAMLFAVSMMKVFGVSGNLMSLGAIDFGLIVDGAVIIVEATMHQLARQKAGKISQAEMDTQVSGSAKKMMNSAAFGQLIILIVYLPILALVGIEGKMFRPMAQTVSFAIFGALILSLTYVPMISSLLLSKNITHKKNFSDKMMDKFQRAYNPLINGALRFKKAVLIIAIALLGVSVVIFNSLGGEFLPTLEEGDFAVETRLLVGSSLDQTVEKIEQASSLLMKTYPEVKEVVGKIGASEIPTDPMPIEATDITILLKPKNEWTSADTREELAEKMQKTLEQVPGVTFGFSQPIQLRTNELISGVRQDVGIKIFGDDLETLSDLAKKIGALIPSIDGAEDLYIEQVSGLPQISIKLNRDNIARYGFNVEEINNAINTAFAGGIAGTVFEGEKRFDLVVRLEHDERQSIEDVKRLFVTSSTGNQVPLEQLADISYQLAPNQIQREDAKRRIIVGFNVRGKDIASVVKDVQAKIDQKIKMPTGYFITYGGQFKNLEEANKRLSIAVPVALGLILLLLYFAFGSIKYSLLIFTAIPMSAIGGIFALWLRGLPFSISAGVGFIALFGVAVLNGIVLITEFNQLKKQGMKDVKQRILAGTAIRLRPVLMTATVASLGFLPMALATGAGGEVQKPLATVVIGGLITATFLTLVLLPVLYAYAENIKPSGWKRKKSKIVGTTTVILLFLFSGLNNGVKGQVITNSSASLNIIDLNSAVTASIGSNPNTRIARLGEEYQSALKGSVRDYGKTNINLTFGQYNSLIAYDNNITISQNIPNPIYLKRLTELADANINASRMQAGIYKNQITYQVKSIYYSLLYRKEQKKLNEDLITLYEKILRAADIRFRTGETNILEKYNANTRLQEAISQKLQTEEYIKIHLEQLKRYTANQTIEDIADNTLTEKFLDLSADGKMFNKNPDLLALKSQIEVAKEEIRVEKSKLLPDFSVGYFNQSLVGNFEKNGVSKFYGVGKRFQGVELGISIPIFAKAQKAKIKAAEIHQELQEAQVDAFSFSLSQRGSTLLSDLKRLQIQIDFYRETALPQAKLLISKSQRAFEVGEMDYYQVSQSINNAVEVQKQYIESLNQYNQIAIELELISGL</sequence>
<evidence type="ECO:0000256" key="1">
    <source>
        <dbReference type="ARBA" id="ARBA00004651"/>
    </source>
</evidence>
<feature type="transmembrane region" description="Helical" evidence="9">
    <location>
        <begin position="393"/>
        <end position="412"/>
    </location>
</feature>
<protein>
    <submittedName>
        <fullName evidence="10">Acriflavine resistance protein B</fullName>
    </submittedName>
</protein>
<dbReference type="GO" id="GO:0008324">
    <property type="term" value="F:monoatomic cation transmembrane transporter activity"/>
    <property type="evidence" value="ECO:0007669"/>
    <property type="project" value="InterPro"/>
</dbReference>
<dbReference type="PANTHER" id="PTHR32063:SF24">
    <property type="entry name" value="CATION EFFLUX SYSTEM (ACRB_ACRD_ACRF FAMILY)"/>
    <property type="match status" value="1"/>
</dbReference>
<keyword evidence="6 9" id="KW-0812">Transmembrane</keyword>
<dbReference type="PATRIC" id="fig|1304281.5.peg.1607"/>
<feature type="transmembrane region" description="Helical" evidence="9">
    <location>
        <begin position="447"/>
        <end position="467"/>
    </location>
</feature>
<dbReference type="Pfam" id="PF02321">
    <property type="entry name" value="OEP"/>
    <property type="match status" value="1"/>
</dbReference>
<dbReference type="Gene3D" id="3.30.70.1440">
    <property type="entry name" value="Multidrug efflux transporter AcrB pore domain"/>
    <property type="match status" value="1"/>
</dbReference>
<name>A0A0J7IZL0_9FLAO</name>
<feature type="transmembrane region" description="Helical" evidence="9">
    <location>
        <begin position="924"/>
        <end position="949"/>
    </location>
</feature>
<dbReference type="Proteomes" id="UP000035900">
    <property type="component" value="Unassembled WGS sequence"/>
</dbReference>
<keyword evidence="11" id="KW-1185">Reference proteome</keyword>
<dbReference type="SUPFAM" id="SSF82714">
    <property type="entry name" value="Multidrug efflux transporter AcrB TolC docking domain, DN and DC subdomains"/>
    <property type="match status" value="2"/>
</dbReference>
<dbReference type="InterPro" id="IPR004763">
    <property type="entry name" value="CusA-like"/>
</dbReference>
<feature type="transmembrane region" description="Helical" evidence="9">
    <location>
        <begin position="899"/>
        <end position="918"/>
    </location>
</feature>
<keyword evidence="5" id="KW-1003">Cell membrane</keyword>
<feature type="transmembrane region" description="Helical" evidence="9">
    <location>
        <begin position="1003"/>
        <end position="1029"/>
    </location>
</feature>
<keyword evidence="7 9" id="KW-1133">Transmembrane helix</keyword>
<dbReference type="STRING" id="1304281.ACM44_07505"/>
<evidence type="ECO:0000256" key="7">
    <source>
        <dbReference type="ARBA" id="ARBA00022989"/>
    </source>
</evidence>
<dbReference type="GO" id="GO:0042910">
    <property type="term" value="F:xenobiotic transmembrane transporter activity"/>
    <property type="evidence" value="ECO:0007669"/>
    <property type="project" value="TreeGrafter"/>
</dbReference>
<dbReference type="GO" id="GO:0005886">
    <property type="term" value="C:plasma membrane"/>
    <property type="evidence" value="ECO:0007669"/>
    <property type="project" value="UniProtKB-SubCell"/>
</dbReference>
<dbReference type="Pfam" id="PF00873">
    <property type="entry name" value="ACR_tran"/>
    <property type="match status" value="1"/>
</dbReference>
<proteinExistence type="inferred from homology"/>
<comment type="subcellular location">
    <subcellularLocation>
        <location evidence="1">Cell membrane</location>
        <topology evidence="1">Multi-pass membrane protein</topology>
    </subcellularLocation>
</comment>
<comment type="similarity">
    <text evidence="3">Belongs to the resistance-nodulation-cell division (RND) (TC 2.A.6) family.</text>
</comment>
<dbReference type="GO" id="GO:0015562">
    <property type="term" value="F:efflux transmembrane transporter activity"/>
    <property type="evidence" value="ECO:0007669"/>
    <property type="project" value="InterPro"/>
</dbReference>
<feature type="transmembrane region" description="Helical" evidence="9">
    <location>
        <begin position="367"/>
        <end position="387"/>
    </location>
</feature>
<gene>
    <name evidence="10" type="ORF">ACM44_07505</name>
</gene>
<evidence type="ECO:0000256" key="8">
    <source>
        <dbReference type="ARBA" id="ARBA00023136"/>
    </source>
</evidence>
<evidence type="ECO:0000313" key="11">
    <source>
        <dbReference type="Proteomes" id="UP000035900"/>
    </source>
</evidence>
<dbReference type="SUPFAM" id="SSF82866">
    <property type="entry name" value="Multidrug efflux transporter AcrB transmembrane domain"/>
    <property type="match status" value="2"/>
</dbReference>
<dbReference type="Gene3D" id="3.30.2090.10">
    <property type="entry name" value="Multidrug efflux transporter AcrB TolC docking domain, DN and DC subdomains"/>
    <property type="match status" value="2"/>
</dbReference>
<reference evidence="10" key="2">
    <citation type="submission" date="2015-06" db="EMBL/GenBank/DDBJ databases">
        <authorList>
            <person name="Miller J.R."/>
            <person name="Newman J.D."/>
        </authorList>
    </citation>
    <scope>NUCLEOTIDE SEQUENCE</scope>
    <source>
        <strain evidence="10">CCUG 49689</strain>
    </source>
</reference>
<feature type="transmembrane region" description="Helical" evidence="9">
    <location>
        <begin position="344"/>
        <end position="360"/>
    </location>
</feature>
<feature type="transmembrane region" description="Helical" evidence="9">
    <location>
        <begin position="873"/>
        <end position="892"/>
    </location>
</feature>
<dbReference type="RefSeq" id="WP_048499415.1">
    <property type="nucleotide sequence ID" value="NZ_LFNG01000009.1"/>
</dbReference>
<dbReference type="NCBIfam" id="TIGR00914">
    <property type="entry name" value="2A0601"/>
    <property type="match status" value="1"/>
</dbReference>
<evidence type="ECO:0000313" key="10">
    <source>
        <dbReference type="EMBL" id="KMQ71249.1"/>
    </source>
</evidence>
<keyword evidence="8 9" id="KW-0472">Membrane</keyword>
<evidence type="ECO:0000256" key="5">
    <source>
        <dbReference type="ARBA" id="ARBA00022475"/>
    </source>
</evidence>
<dbReference type="InterPro" id="IPR027463">
    <property type="entry name" value="AcrB_DN_DC_subdom"/>
</dbReference>
<dbReference type="PANTHER" id="PTHR32063">
    <property type="match status" value="1"/>
</dbReference>
<feature type="transmembrane region" description="Helical" evidence="9">
    <location>
        <begin position="1041"/>
        <end position="1059"/>
    </location>
</feature>
<comment type="caution">
    <text evidence="10">The sequence shown here is derived from an EMBL/GenBank/DDBJ whole genome shotgun (WGS) entry which is preliminary data.</text>
</comment>
<organism evidence="10 11">
    <name type="scientific">Chryseobacterium koreense CCUG 49689</name>
    <dbReference type="NCBI Taxonomy" id="1304281"/>
    <lineage>
        <taxon>Bacteria</taxon>
        <taxon>Pseudomonadati</taxon>
        <taxon>Bacteroidota</taxon>
        <taxon>Flavobacteriia</taxon>
        <taxon>Flavobacteriales</taxon>
        <taxon>Weeksellaceae</taxon>
        <taxon>Chryseobacterium group</taxon>
        <taxon>Chryseobacterium</taxon>
    </lineage>
</organism>
<evidence type="ECO:0000256" key="6">
    <source>
        <dbReference type="ARBA" id="ARBA00022692"/>
    </source>
</evidence>